<dbReference type="GO" id="GO:0000166">
    <property type="term" value="F:nucleotide binding"/>
    <property type="evidence" value="ECO:0007669"/>
    <property type="project" value="InterPro"/>
</dbReference>
<protein>
    <recommendedName>
        <fullName evidence="5">Gfo/Idh/MocA-like oxidoreductase N-terminal domain-containing protein</fullName>
    </recommendedName>
</protein>
<dbReference type="Proteomes" id="UP000277811">
    <property type="component" value="Unassembled WGS sequence"/>
</dbReference>
<evidence type="ECO:0000313" key="3">
    <source>
        <dbReference type="EMBL" id="VBB07326.1"/>
    </source>
</evidence>
<dbReference type="PANTHER" id="PTHR43249:SF1">
    <property type="entry name" value="D-GLUCOSIDE 3-DEHYDROGENASE"/>
    <property type="match status" value="1"/>
</dbReference>
<feature type="domain" description="GFO/IDH/MocA-like oxidoreductase" evidence="2">
    <location>
        <begin position="131"/>
        <end position="254"/>
    </location>
</feature>
<evidence type="ECO:0008006" key="5">
    <source>
        <dbReference type="Google" id="ProtNLM"/>
    </source>
</evidence>
<dbReference type="InterPro" id="IPR036291">
    <property type="entry name" value="NAD(P)-bd_dom_sf"/>
</dbReference>
<dbReference type="RefSeq" id="WP_122628256.1">
    <property type="nucleotide sequence ID" value="NZ_UPPP01000072.1"/>
</dbReference>
<dbReference type="Gene3D" id="3.30.360.10">
    <property type="entry name" value="Dihydrodipicolinate Reductase, domain 2"/>
    <property type="match status" value="1"/>
</dbReference>
<dbReference type="InterPro" id="IPR055170">
    <property type="entry name" value="GFO_IDH_MocA-like_dom"/>
</dbReference>
<organism evidence="3 4">
    <name type="scientific">Lucifera butyrica</name>
    <dbReference type="NCBI Taxonomy" id="1351585"/>
    <lineage>
        <taxon>Bacteria</taxon>
        <taxon>Bacillati</taxon>
        <taxon>Bacillota</taxon>
        <taxon>Negativicutes</taxon>
        <taxon>Veillonellales</taxon>
        <taxon>Veillonellaceae</taxon>
        <taxon>Lucifera</taxon>
    </lineage>
</organism>
<proteinExistence type="predicted"/>
<dbReference type="Pfam" id="PF22725">
    <property type="entry name" value="GFO_IDH_MocA_C3"/>
    <property type="match status" value="1"/>
</dbReference>
<gene>
    <name evidence="3" type="ORF">LUCI_2570</name>
</gene>
<dbReference type="Gene3D" id="3.40.50.720">
    <property type="entry name" value="NAD(P)-binding Rossmann-like Domain"/>
    <property type="match status" value="1"/>
</dbReference>
<dbReference type="EMBL" id="UPPP01000072">
    <property type="protein sequence ID" value="VBB07326.1"/>
    <property type="molecule type" value="Genomic_DNA"/>
</dbReference>
<accession>A0A498R3S9</accession>
<sequence>MSKVKFAIVGSGAIVPVHAQAILGVPEAALTAVWGRSAARVQETAGQYHCDGYTDYREMLKKADIDAVSICTPNGTHADLGIQAALAGKHVVIEKPIDIDLEKADALIKTCQAQGVTLSIIFQRRYSEGVMALKQLLDEKKLGKLLFGGCYIKLYRSQDYYDSAAWRGTWDLDGGGVLMNQGIHYIDMLQYLAGPVAEVSGYCGNLGHTGLKVEDTASASITFQSGALGVIEGTTCAYPGLVSRVDIYGTEGSAVIENDVLTFVELKSGYKYAAGSSTENAGVSNPGIDFEYHRRQFQDIVTAIRTRTVPAVDGPKGRKALEIILAIYKSAFTSQRVTLPLSDSLFLQELAKAGGFTSK</sequence>
<dbReference type="OrthoDB" id="9781966at2"/>
<evidence type="ECO:0000313" key="4">
    <source>
        <dbReference type="Proteomes" id="UP000277811"/>
    </source>
</evidence>
<name>A0A498R3S9_9FIRM</name>
<feature type="domain" description="Gfo/Idh/MocA-like oxidoreductase N-terminal" evidence="1">
    <location>
        <begin position="5"/>
        <end position="120"/>
    </location>
</feature>
<keyword evidence="4" id="KW-1185">Reference proteome</keyword>
<dbReference type="InterPro" id="IPR052515">
    <property type="entry name" value="Gfo/Idh/MocA_Oxidoreductase"/>
</dbReference>
<evidence type="ECO:0000259" key="1">
    <source>
        <dbReference type="Pfam" id="PF01408"/>
    </source>
</evidence>
<dbReference type="SUPFAM" id="SSF55347">
    <property type="entry name" value="Glyceraldehyde-3-phosphate dehydrogenase-like, C-terminal domain"/>
    <property type="match status" value="1"/>
</dbReference>
<dbReference type="PANTHER" id="PTHR43249">
    <property type="entry name" value="UDP-N-ACETYL-2-AMINO-2-DEOXY-D-GLUCURONATE OXIDASE"/>
    <property type="match status" value="1"/>
</dbReference>
<dbReference type="SUPFAM" id="SSF51735">
    <property type="entry name" value="NAD(P)-binding Rossmann-fold domains"/>
    <property type="match status" value="1"/>
</dbReference>
<reference evidence="3 4" key="1">
    <citation type="submission" date="2018-06" db="EMBL/GenBank/DDBJ databases">
        <authorList>
            <person name="Strepis N."/>
        </authorList>
    </citation>
    <scope>NUCLEOTIDE SEQUENCE [LARGE SCALE GENOMIC DNA]</scope>
    <source>
        <strain evidence="3">LUCI</strain>
    </source>
</reference>
<dbReference type="Pfam" id="PF01408">
    <property type="entry name" value="GFO_IDH_MocA"/>
    <property type="match status" value="1"/>
</dbReference>
<evidence type="ECO:0000259" key="2">
    <source>
        <dbReference type="Pfam" id="PF22725"/>
    </source>
</evidence>
<dbReference type="AlphaFoldDB" id="A0A498R3S9"/>
<dbReference type="InterPro" id="IPR000683">
    <property type="entry name" value="Gfo/Idh/MocA-like_OxRdtase_N"/>
</dbReference>